<dbReference type="RefSeq" id="XP_062722172.1">
    <property type="nucleotide sequence ID" value="XM_062870927.1"/>
</dbReference>
<proteinExistence type="predicted"/>
<dbReference type="Pfam" id="PF00106">
    <property type="entry name" value="adh_short"/>
    <property type="match status" value="1"/>
</dbReference>
<comment type="caution">
    <text evidence="3">The sequence shown here is derived from an EMBL/GenBank/DDBJ whole genome shotgun (WGS) entry which is preliminary data.</text>
</comment>
<feature type="region of interest" description="Disordered" evidence="2">
    <location>
        <begin position="1"/>
        <end position="45"/>
    </location>
</feature>
<dbReference type="PANTHER" id="PTHR43157:SF22">
    <property type="entry name" value="SHORT-CHAIN DEHYDROGENASE_REDUCTASE PHMF"/>
    <property type="match status" value="1"/>
</dbReference>
<dbReference type="GO" id="GO:0016491">
    <property type="term" value="F:oxidoreductase activity"/>
    <property type="evidence" value="ECO:0007669"/>
    <property type="project" value="UniProtKB-KW"/>
</dbReference>
<accession>A0AAJ0M2B1</accession>
<dbReference type="SUPFAM" id="SSF51735">
    <property type="entry name" value="NAD(P)-binding Rossmann-fold domains"/>
    <property type="match status" value="1"/>
</dbReference>
<evidence type="ECO:0000313" key="3">
    <source>
        <dbReference type="EMBL" id="KAK3306392.1"/>
    </source>
</evidence>
<evidence type="ECO:0000256" key="2">
    <source>
        <dbReference type="SAM" id="MobiDB-lite"/>
    </source>
</evidence>
<feature type="compositionally biased region" description="Low complexity" evidence="2">
    <location>
        <begin position="1"/>
        <end position="22"/>
    </location>
</feature>
<dbReference type="PRINTS" id="PR00081">
    <property type="entry name" value="GDHRDH"/>
</dbReference>
<reference evidence="3" key="1">
    <citation type="journal article" date="2023" name="Mol. Phylogenet. Evol.">
        <title>Genome-scale phylogeny and comparative genomics of the fungal order Sordariales.</title>
        <authorList>
            <person name="Hensen N."/>
            <person name="Bonometti L."/>
            <person name="Westerberg I."/>
            <person name="Brannstrom I.O."/>
            <person name="Guillou S."/>
            <person name="Cros-Aarteil S."/>
            <person name="Calhoun S."/>
            <person name="Haridas S."/>
            <person name="Kuo A."/>
            <person name="Mondo S."/>
            <person name="Pangilinan J."/>
            <person name="Riley R."/>
            <person name="LaButti K."/>
            <person name="Andreopoulos B."/>
            <person name="Lipzen A."/>
            <person name="Chen C."/>
            <person name="Yan M."/>
            <person name="Daum C."/>
            <person name="Ng V."/>
            <person name="Clum A."/>
            <person name="Steindorff A."/>
            <person name="Ohm R.A."/>
            <person name="Martin F."/>
            <person name="Silar P."/>
            <person name="Natvig D.O."/>
            <person name="Lalanne C."/>
            <person name="Gautier V."/>
            <person name="Ament-Velasquez S.L."/>
            <person name="Kruys A."/>
            <person name="Hutchinson M.I."/>
            <person name="Powell A.J."/>
            <person name="Barry K."/>
            <person name="Miller A.N."/>
            <person name="Grigoriev I.V."/>
            <person name="Debuchy R."/>
            <person name="Gladieux P."/>
            <person name="Hiltunen Thoren M."/>
            <person name="Johannesson H."/>
        </authorList>
    </citation>
    <scope>NUCLEOTIDE SEQUENCE</scope>
    <source>
        <strain evidence="3">CBS 333.67</strain>
    </source>
</reference>
<evidence type="ECO:0000313" key="4">
    <source>
        <dbReference type="Proteomes" id="UP001273166"/>
    </source>
</evidence>
<dbReference type="Proteomes" id="UP001273166">
    <property type="component" value="Unassembled WGS sequence"/>
</dbReference>
<keyword evidence="1" id="KW-0560">Oxidoreductase</keyword>
<keyword evidence="4" id="KW-1185">Reference proteome</keyword>
<protein>
    <submittedName>
        <fullName evidence="3">Short-chain dehydrogenase/reductase</fullName>
    </submittedName>
</protein>
<sequence length="387" mass="41450">MTDSNNSTTTTTTNNNNNNNNTITARETPGGPPPGLGTLGKLRWGAKHPPADPTVSFAGKTVLVTGANTGLGFEAAVKYARLGASRLILGVRSADKGEAAKQRIVQLSGRRDDDFFITVLLVDMAHFDSVRAFVQALGRATPRLDVALLNAGLANPSFQQSAAGWEMALQVNVLSTALMAVLLLPLLRATAAAETGTPPPTPPHLTFVNSFGHMLAEREWLGPSGSLLELANNREGWDPRKSYATVKLQGMAVMQAVARATTTTTTTSSAEQQQQQQQPEVIVNAVCPSQCKTDLGRQYGLMSKILMAPYQALFARTAEQGARSLVSATALGPESHGRFWHHDILHPIGDLAKDETLMRKAWDEIFQVVVVAQPDLQQILAGQGPQS</sequence>
<name>A0AAJ0M2B1_9PEZI</name>
<dbReference type="PANTHER" id="PTHR43157">
    <property type="entry name" value="PHOSPHATIDYLINOSITOL-GLYCAN BIOSYNTHESIS CLASS F PROTEIN-RELATED"/>
    <property type="match status" value="1"/>
</dbReference>
<gene>
    <name evidence="3" type="ORF">B0T15DRAFT_573395</name>
</gene>
<organism evidence="3 4">
    <name type="scientific">Chaetomium strumarium</name>
    <dbReference type="NCBI Taxonomy" id="1170767"/>
    <lineage>
        <taxon>Eukaryota</taxon>
        <taxon>Fungi</taxon>
        <taxon>Dikarya</taxon>
        <taxon>Ascomycota</taxon>
        <taxon>Pezizomycotina</taxon>
        <taxon>Sordariomycetes</taxon>
        <taxon>Sordariomycetidae</taxon>
        <taxon>Sordariales</taxon>
        <taxon>Chaetomiaceae</taxon>
        <taxon>Chaetomium</taxon>
    </lineage>
</organism>
<dbReference type="GeneID" id="87889756"/>
<dbReference type="InterPro" id="IPR036291">
    <property type="entry name" value="NAD(P)-bd_dom_sf"/>
</dbReference>
<reference evidence="3" key="2">
    <citation type="submission" date="2023-06" db="EMBL/GenBank/DDBJ databases">
        <authorList>
            <consortium name="Lawrence Berkeley National Laboratory"/>
            <person name="Mondo S.J."/>
            <person name="Hensen N."/>
            <person name="Bonometti L."/>
            <person name="Westerberg I."/>
            <person name="Brannstrom I.O."/>
            <person name="Guillou S."/>
            <person name="Cros-Aarteil S."/>
            <person name="Calhoun S."/>
            <person name="Haridas S."/>
            <person name="Kuo A."/>
            <person name="Pangilinan J."/>
            <person name="Riley R."/>
            <person name="Labutti K."/>
            <person name="Andreopoulos B."/>
            <person name="Lipzen A."/>
            <person name="Chen C."/>
            <person name="Yanf M."/>
            <person name="Daum C."/>
            <person name="Ng V."/>
            <person name="Clum A."/>
            <person name="Steindorff A."/>
            <person name="Ohm R."/>
            <person name="Martin F."/>
            <person name="Silar P."/>
            <person name="Natvig D."/>
            <person name="Lalanne C."/>
            <person name="Gautier V."/>
            <person name="Ament-Velasquez S.L."/>
            <person name="Kruys A."/>
            <person name="Hutchinson M.I."/>
            <person name="Powell A.J."/>
            <person name="Barry K."/>
            <person name="Miller A.N."/>
            <person name="Grigoriev I.V."/>
            <person name="Debuchy R."/>
            <person name="Gladieux P."/>
            <person name="Thoren M.H."/>
            <person name="Johannesson H."/>
        </authorList>
    </citation>
    <scope>NUCLEOTIDE SEQUENCE</scope>
    <source>
        <strain evidence="3">CBS 333.67</strain>
    </source>
</reference>
<evidence type="ECO:0000256" key="1">
    <source>
        <dbReference type="ARBA" id="ARBA00023002"/>
    </source>
</evidence>
<dbReference type="Gene3D" id="3.40.50.720">
    <property type="entry name" value="NAD(P)-binding Rossmann-like Domain"/>
    <property type="match status" value="1"/>
</dbReference>
<dbReference type="InterPro" id="IPR002347">
    <property type="entry name" value="SDR_fam"/>
</dbReference>
<dbReference type="AlphaFoldDB" id="A0AAJ0M2B1"/>
<dbReference type="EMBL" id="JAUDZG010000003">
    <property type="protein sequence ID" value="KAK3306392.1"/>
    <property type="molecule type" value="Genomic_DNA"/>
</dbReference>